<keyword evidence="3" id="KW-1185">Reference proteome</keyword>
<accession>A0A5B7G9U4</accession>
<dbReference type="Proteomes" id="UP000324222">
    <property type="component" value="Unassembled WGS sequence"/>
</dbReference>
<gene>
    <name evidence="2" type="ORF">E2C01_049575</name>
</gene>
<reference evidence="2 3" key="1">
    <citation type="submission" date="2019-05" db="EMBL/GenBank/DDBJ databases">
        <title>Another draft genome of Portunus trituberculatus and its Hox gene families provides insights of decapod evolution.</title>
        <authorList>
            <person name="Jeong J.-H."/>
            <person name="Song I."/>
            <person name="Kim S."/>
            <person name="Choi T."/>
            <person name="Kim D."/>
            <person name="Ryu S."/>
            <person name="Kim W."/>
        </authorList>
    </citation>
    <scope>NUCLEOTIDE SEQUENCE [LARGE SCALE GENOMIC DNA]</scope>
    <source>
        <tissue evidence="2">Muscle</tissue>
    </source>
</reference>
<organism evidence="2 3">
    <name type="scientific">Portunus trituberculatus</name>
    <name type="common">Swimming crab</name>
    <name type="synonym">Neptunus trituberculatus</name>
    <dbReference type="NCBI Taxonomy" id="210409"/>
    <lineage>
        <taxon>Eukaryota</taxon>
        <taxon>Metazoa</taxon>
        <taxon>Ecdysozoa</taxon>
        <taxon>Arthropoda</taxon>
        <taxon>Crustacea</taxon>
        <taxon>Multicrustacea</taxon>
        <taxon>Malacostraca</taxon>
        <taxon>Eumalacostraca</taxon>
        <taxon>Eucarida</taxon>
        <taxon>Decapoda</taxon>
        <taxon>Pleocyemata</taxon>
        <taxon>Brachyura</taxon>
        <taxon>Eubrachyura</taxon>
        <taxon>Portunoidea</taxon>
        <taxon>Portunidae</taxon>
        <taxon>Portuninae</taxon>
        <taxon>Portunus</taxon>
    </lineage>
</organism>
<proteinExistence type="predicted"/>
<feature type="compositionally biased region" description="Acidic residues" evidence="1">
    <location>
        <begin position="1"/>
        <end position="10"/>
    </location>
</feature>
<dbReference type="EMBL" id="VSRR010013331">
    <property type="protein sequence ID" value="MPC55632.1"/>
    <property type="molecule type" value="Genomic_DNA"/>
</dbReference>
<evidence type="ECO:0000313" key="2">
    <source>
        <dbReference type="EMBL" id="MPC55632.1"/>
    </source>
</evidence>
<sequence>MEVEVEEEEEVAGRVTDGRTRSQMERMPWESRPSLSPWLGAVTLRPASRPTPLPAQHPTTNTRITPLGPLAAEAMARIKLGALRWRSSPG</sequence>
<dbReference type="AlphaFoldDB" id="A0A5B7G9U4"/>
<comment type="caution">
    <text evidence="2">The sequence shown here is derived from an EMBL/GenBank/DDBJ whole genome shotgun (WGS) entry which is preliminary data.</text>
</comment>
<protein>
    <submittedName>
        <fullName evidence="2">Uncharacterized protein</fullName>
    </submittedName>
</protein>
<feature type="region of interest" description="Disordered" evidence="1">
    <location>
        <begin position="1"/>
        <end position="65"/>
    </location>
</feature>
<evidence type="ECO:0000313" key="3">
    <source>
        <dbReference type="Proteomes" id="UP000324222"/>
    </source>
</evidence>
<evidence type="ECO:0000256" key="1">
    <source>
        <dbReference type="SAM" id="MobiDB-lite"/>
    </source>
</evidence>
<feature type="compositionally biased region" description="Basic and acidic residues" evidence="1">
    <location>
        <begin position="16"/>
        <end position="29"/>
    </location>
</feature>
<name>A0A5B7G9U4_PORTR</name>